<feature type="region of interest" description="Disordered" evidence="1">
    <location>
        <begin position="406"/>
        <end position="463"/>
    </location>
</feature>
<feature type="compositionally biased region" description="Polar residues" evidence="1">
    <location>
        <begin position="224"/>
        <end position="235"/>
    </location>
</feature>
<keyword evidence="3" id="KW-1185">Reference proteome</keyword>
<feature type="region of interest" description="Disordered" evidence="1">
    <location>
        <begin position="1"/>
        <end position="22"/>
    </location>
</feature>
<evidence type="ECO:0000256" key="1">
    <source>
        <dbReference type="SAM" id="MobiDB-lite"/>
    </source>
</evidence>
<feature type="compositionally biased region" description="Basic residues" evidence="1">
    <location>
        <begin position="66"/>
        <end position="83"/>
    </location>
</feature>
<dbReference type="AlphaFoldDB" id="A0A9W7AWR9"/>
<feature type="region of interest" description="Disordered" evidence="1">
    <location>
        <begin position="212"/>
        <end position="291"/>
    </location>
</feature>
<evidence type="ECO:0000313" key="3">
    <source>
        <dbReference type="Proteomes" id="UP001165085"/>
    </source>
</evidence>
<sequence>MKKKKKVSIDAKLDRLRDDKKKREKIPAYLRSELPQSKFILHPTDIQKMLPAEDILKKLEQDRVPKTSRKKKVKRRRRKKGKKWKIEATKEGEYSMVSDVSKQLKQEKEEEQVLNLPGVGRFVTCTLYNNDLKGTHGSDGPASLRVISKSPAKIGGMKKVISKWNLTKDVKLIGLSQLLIQKIEEKKRRRYEERKAHGFDSESDSELSIDDLLESDGDGEASVASPQQPQLDSSQEGEHISNSRAGSPTHTPRAVASPTPPQKGGPKSSNIKAPNQHRRLRLTQNPDNSGAMSADALRVEKLILDAENNKLKIELAEKARMEAILARKKEMLRLKEKAIERKARVKSKFKNKVKVVKKMNMLKRLVKMGGFGRSEGEGEGFSTFGVVPGAMDETKKNANVLGDEAKNNIIDNDDNNNNNNDGNRKQSLFDLMSSPAMSPKGSQPLTPKSPKGGRPLSPKSPPREARLSMLMAGKMAAKALAARKRSTTMSPKSGRRTLRGAMGTVVNTLKFANRQQQQQQQQEGTNSAQEGTWISASGAGNEDANGHHYTVEELQSMHRSERLSIQLQRNTDLLLRQGEMIRRKSTLLGLGAEGKEKLSKVVLEKRWSTLVYAAKFAAELSKNLRIVHYLKERGRGRGRWGTFRAKMPLDEDSEAEEESDSDDKKITVDLQEIMMVKHAVDKILKHARRYLEKMYDIRKRIMIKRMARLMKDRIAQYREDMRDRLADTIVHFMRDTKFNFAVFASVISRFRKHVLICQRTARAYLKCRKCRLDALRKWFLSSETKWINLWRLKKKVDEIENKAMTTHAPKNVRDGILLNYLNTEMFKYRAKLIEHDKRVKESVAMVKQVGINDARAVIQGQVHFLERKKLVLKRPFHGIFTGLRENNGMMGLVKDAHDRMNVFQNELGRDVGIALLGKADEVLWDLQDEIEQYGDTSLLYKSSSEEEESDDDGLFDTDKLVMRGRMSSIGLKKNVGGEGVGEGFGGGRDVLRRRTRTRSRTRTFSGTGMIENGELKSYASGAGKARKRTNLAEGGGKHRPTNAQIQEIEAMRRRMTSAMNDNIDFNRMV</sequence>
<protein>
    <submittedName>
        <fullName evidence="2">Uncharacterized protein</fullName>
    </submittedName>
</protein>
<feature type="region of interest" description="Disordered" evidence="1">
    <location>
        <begin position="513"/>
        <end position="545"/>
    </location>
</feature>
<accession>A0A9W7AWR9</accession>
<organism evidence="2 3">
    <name type="scientific">Triparma strigata</name>
    <dbReference type="NCBI Taxonomy" id="1606541"/>
    <lineage>
        <taxon>Eukaryota</taxon>
        <taxon>Sar</taxon>
        <taxon>Stramenopiles</taxon>
        <taxon>Ochrophyta</taxon>
        <taxon>Bolidophyceae</taxon>
        <taxon>Parmales</taxon>
        <taxon>Triparmaceae</taxon>
        <taxon>Triparma</taxon>
    </lineage>
</organism>
<name>A0A9W7AWR9_9STRA</name>
<dbReference type="Proteomes" id="UP001165085">
    <property type="component" value="Unassembled WGS sequence"/>
</dbReference>
<feature type="region of interest" description="Disordered" evidence="1">
    <location>
        <begin position="59"/>
        <end position="84"/>
    </location>
</feature>
<comment type="caution">
    <text evidence="2">The sequence shown here is derived from an EMBL/GenBank/DDBJ whole genome shotgun (WGS) entry which is preliminary data.</text>
</comment>
<evidence type="ECO:0000313" key="2">
    <source>
        <dbReference type="EMBL" id="GMH77971.1"/>
    </source>
</evidence>
<feature type="region of interest" description="Disordered" evidence="1">
    <location>
        <begin position="1019"/>
        <end position="1041"/>
    </location>
</feature>
<gene>
    <name evidence="2" type="ORF">TrST_g7843</name>
</gene>
<proteinExistence type="predicted"/>
<feature type="compositionally biased region" description="Basic and acidic residues" evidence="1">
    <location>
        <begin position="7"/>
        <end position="21"/>
    </location>
</feature>
<dbReference type="OrthoDB" id="206976at2759"/>
<reference evidence="3" key="1">
    <citation type="journal article" date="2023" name="Commun. Biol.">
        <title>Genome analysis of Parmales, the sister group of diatoms, reveals the evolutionary specialization of diatoms from phago-mixotrophs to photoautotrophs.</title>
        <authorList>
            <person name="Ban H."/>
            <person name="Sato S."/>
            <person name="Yoshikawa S."/>
            <person name="Yamada K."/>
            <person name="Nakamura Y."/>
            <person name="Ichinomiya M."/>
            <person name="Sato N."/>
            <person name="Blanc-Mathieu R."/>
            <person name="Endo H."/>
            <person name="Kuwata A."/>
            <person name="Ogata H."/>
        </authorList>
    </citation>
    <scope>NUCLEOTIDE SEQUENCE [LARGE SCALE GENOMIC DNA]</scope>
    <source>
        <strain evidence="3">NIES 3701</strain>
    </source>
</reference>
<feature type="compositionally biased region" description="Polar residues" evidence="1">
    <location>
        <begin position="523"/>
        <end position="535"/>
    </location>
</feature>
<feature type="compositionally biased region" description="Low complexity" evidence="1">
    <location>
        <begin position="407"/>
        <end position="421"/>
    </location>
</feature>
<dbReference type="EMBL" id="BRXY01000215">
    <property type="protein sequence ID" value="GMH77971.1"/>
    <property type="molecule type" value="Genomic_DNA"/>
</dbReference>
<feature type="compositionally biased region" description="Polar residues" evidence="1">
    <location>
        <begin position="282"/>
        <end position="291"/>
    </location>
</feature>